<evidence type="ECO:0000256" key="1">
    <source>
        <dbReference type="ARBA" id="ARBA00004477"/>
    </source>
</evidence>
<dbReference type="InterPro" id="IPR007315">
    <property type="entry name" value="PIG-V/Gpi18"/>
</dbReference>
<feature type="transmembrane region" description="Helical" evidence="10">
    <location>
        <begin position="21"/>
        <end position="48"/>
    </location>
</feature>
<dbReference type="GO" id="GO:0016020">
    <property type="term" value="C:membrane"/>
    <property type="evidence" value="ECO:0007669"/>
    <property type="project" value="GOC"/>
</dbReference>
<dbReference type="GO" id="GO:0031501">
    <property type="term" value="C:mannosyltransferase complex"/>
    <property type="evidence" value="ECO:0007669"/>
    <property type="project" value="TreeGrafter"/>
</dbReference>
<dbReference type="Proteomes" id="UP000216300">
    <property type="component" value="Unassembled WGS sequence"/>
</dbReference>
<evidence type="ECO:0000256" key="4">
    <source>
        <dbReference type="ARBA" id="ARBA00022676"/>
    </source>
</evidence>
<dbReference type="EMBL" id="NMVJ01000001">
    <property type="protein sequence ID" value="OYN92501.1"/>
    <property type="molecule type" value="Genomic_DNA"/>
</dbReference>
<evidence type="ECO:0000256" key="8">
    <source>
        <dbReference type="ARBA" id="ARBA00022989"/>
    </source>
</evidence>
<evidence type="ECO:0000256" key="5">
    <source>
        <dbReference type="ARBA" id="ARBA00022679"/>
    </source>
</evidence>
<evidence type="ECO:0000256" key="6">
    <source>
        <dbReference type="ARBA" id="ARBA00022692"/>
    </source>
</evidence>
<evidence type="ECO:0000256" key="10">
    <source>
        <dbReference type="SAM" id="Phobius"/>
    </source>
</evidence>
<proteinExistence type="predicted"/>
<feature type="transmembrane region" description="Helical" evidence="10">
    <location>
        <begin position="254"/>
        <end position="275"/>
    </location>
</feature>
<evidence type="ECO:0000313" key="12">
    <source>
        <dbReference type="Proteomes" id="UP000216300"/>
    </source>
</evidence>
<dbReference type="PANTHER" id="PTHR12468:SF2">
    <property type="entry name" value="GPI MANNOSYLTRANSFERASE 2"/>
    <property type="match status" value="1"/>
</dbReference>
<dbReference type="GO" id="GO:0006506">
    <property type="term" value="P:GPI anchor biosynthetic process"/>
    <property type="evidence" value="ECO:0007669"/>
    <property type="project" value="UniProtKB-KW"/>
</dbReference>
<comment type="caution">
    <text evidence="11">The sequence shown here is derived from an EMBL/GenBank/DDBJ whole genome shotgun (WGS) entry which is preliminary data.</text>
</comment>
<keyword evidence="3" id="KW-0337">GPI-anchor biosynthesis</keyword>
<dbReference type="GO" id="GO:0004376">
    <property type="term" value="F:GPI mannosyltransferase activity"/>
    <property type="evidence" value="ECO:0007669"/>
    <property type="project" value="InterPro"/>
</dbReference>
<keyword evidence="9 10" id="KW-0472">Membrane</keyword>
<feature type="transmembrane region" description="Helical" evidence="10">
    <location>
        <begin position="175"/>
        <end position="207"/>
    </location>
</feature>
<keyword evidence="7" id="KW-0256">Endoplasmic reticulum</keyword>
<dbReference type="PANTHER" id="PTHR12468">
    <property type="entry name" value="GPI MANNOSYLTRANSFERASE 2"/>
    <property type="match status" value="1"/>
</dbReference>
<evidence type="ECO:0000313" key="11">
    <source>
        <dbReference type="EMBL" id="OYN92501.1"/>
    </source>
</evidence>
<comment type="subcellular location">
    <subcellularLocation>
        <location evidence="1">Endoplasmic reticulum membrane</location>
        <topology evidence="1">Multi-pass membrane protein</topology>
    </subcellularLocation>
</comment>
<comment type="pathway">
    <text evidence="2">Glycolipid biosynthesis; glycosylphosphatidylinositol-anchor biosynthesis.</text>
</comment>
<dbReference type="GO" id="GO:0000009">
    <property type="term" value="F:alpha-1,6-mannosyltransferase activity"/>
    <property type="evidence" value="ECO:0007669"/>
    <property type="project" value="InterPro"/>
</dbReference>
<feature type="transmembrane region" description="Helical" evidence="10">
    <location>
        <begin position="367"/>
        <end position="384"/>
    </location>
</feature>
<keyword evidence="4" id="KW-0328">Glycosyltransferase</keyword>
<name>A0A255ENF8_9ACTN</name>
<gene>
    <name evidence="11" type="ORF">CGZ91_03180</name>
</gene>
<feature type="transmembrane region" description="Helical" evidence="10">
    <location>
        <begin position="142"/>
        <end position="163"/>
    </location>
</feature>
<protein>
    <recommendedName>
        <fullName evidence="13">Glycosyltransferase RgtA/B/C/D-like domain-containing protein</fullName>
    </recommendedName>
</protein>
<evidence type="ECO:0000256" key="7">
    <source>
        <dbReference type="ARBA" id="ARBA00022824"/>
    </source>
</evidence>
<keyword evidence="8 10" id="KW-1133">Transmembrane helix</keyword>
<dbReference type="RefSeq" id="WP_094452461.1">
    <property type="nucleotide sequence ID" value="NZ_NMVJ01000001.1"/>
</dbReference>
<keyword evidence="6 10" id="KW-0812">Transmembrane</keyword>
<keyword evidence="12" id="KW-1185">Reference proteome</keyword>
<feature type="transmembrane region" description="Helical" evidence="10">
    <location>
        <begin position="391"/>
        <end position="414"/>
    </location>
</feature>
<keyword evidence="5" id="KW-0808">Transferase</keyword>
<evidence type="ECO:0000256" key="9">
    <source>
        <dbReference type="ARBA" id="ARBA00023136"/>
    </source>
</evidence>
<dbReference type="OrthoDB" id="151635at2"/>
<evidence type="ECO:0000256" key="3">
    <source>
        <dbReference type="ARBA" id="ARBA00022502"/>
    </source>
</evidence>
<feature type="transmembrane region" description="Helical" evidence="10">
    <location>
        <begin position="213"/>
        <end position="242"/>
    </location>
</feature>
<sequence length="416" mass="45829">MNDTALLGSWRTRIDLAKWNAVVWAFLVGKLVLTTLGAFTAVALEYILGRVKAGGDVWPGNMSASQWNPVSMWFHFDSEHYVRLAANNYYDPLSPAGLEAMQFAVDGGTAGVPSELNRFTFAPLLPFLAKLVMPLTGGHADLAVLLVVNVAAIAVLALTWDLTRLLLPQADAPHAVVLVMALPMSFLFQAALTESLFVALLMATLVLAEKRQWHWAVLTGILVALSRSTGMAVAGALFLIFLRQQNYRPFRLRPWLQALPAGVAPLLGWGTYMVYCQQMTGELQAYNILQKSGWGVELGAPLEWLEALTAADPMNLDTFKAWSVVLVAAILLAGCRRIPLAHQAIGWVLLIVPIMMGERWYQSILRYQAEIYPVLLILVAFVTARPLVRSAVIAICALTQGIMFLLWTNSWLFVII</sequence>
<reference evidence="11 12" key="1">
    <citation type="submission" date="2017-07" db="EMBL/GenBank/DDBJ databases">
        <title>Draft whole genome sequences of clinical Proprionibacteriaceae strains.</title>
        <authorList>
            <person name="Bernier A.-M."/>
            <person name="Bernard K."/>
            <person name="Domingo M.-C."/>
        </authorList>
    </citation>
    <scope>NUCLEOTIDE SEQUENCE [LARGE SCALE GENOMIC DNA]</scope>
    <source>
        <strain evidence="11 12">NML 150081</strain>
    </source>
</reference>
<evidence type="ECO:0008006" key="13">
    <source>
        <dbReference type="Google" id="ProtNLM"/>
    </source>
</evidence>
<accession>A0A255ENF8</accession>
<evidence type="ECO:0000256" key="2">
    <source>
        <dbReference type="ARBA" id="ARBA00004687"/>
    </source>
</evidence>
<organism evidence="11 12">
    <name type="scientific">Parenemella sanctibonifatiensis</name>
    <dbReference type="NCBI Taxonomy" id="2016505"/>
    <lineage>
        <taxon>Bacteria</taxon>
        <taxon>Bacillati</taxon>
        <taxon>Actinomycetota</taxon>
        <taxon>Actinomycetes</taxon>
        <taxon>Propionibacteriales</taxon>
        <taxon>Propionibacteriaceae</taxon>
        <taxon>Parenemella</taxon>
    </lineage>
</organism>
<dbReference type="AlphaFoldDB" id="A0A255ENF8"/>